<evidence type="ECO:0000256" key="2">
    <source>
        <dbReference type="SAM" id="SignalP"/>
    </source>
</evidence>
<sequence length="116" mass="11845">MAGLATVFGICGGMCATSAFAQTTSLTLDSGAAQLMNAAFDPKAYAPRGDVDDPIANLLDRETYTAAGPVAWNNSKITLGDNGVAVDSLRLSVGNPAHAGRPADQCRPRGIPEPGL</sequence>
<name>A0A974SAK2_9CAUL</name>
<evidence type="ECO:0000313" key="3">
    <source>
        <dbReference type="EMBL" id="QQZ50777.1"/>
    </source>
</evidence>
<proteinExistence type="predicted"/>
<feature type="signal peptide" evidence="2">
    <location>
        <begin position="1"/>
        <end position="21"/>
    </location>
</feature>
<evidence type="ECO:0000256" key="1">
    <source>
        <dbReference type="SAM" id="MobiDB-lite"/>
    </source>
</evidence>
<protein>
    <submittedName>
        <fullName evidence="3">Uncharacterized protein</fullName>
    </submittedName>
</protein>
<feature type="region of interest" description="Disordered" evidence="1">
    <location>
        <begin position="94"/>
        <end position="116"/>
    </location>
</feature>
<gene>
    <name evidence="3" type="ORF">JKL49_05360</name>
</gene>
<organism evidence="3">
    <name type="scientific">Phenylobacterium glaciei</name>
    <dbReference type="NCBI Taxonomy" id="2803784"/>
    <lineage>
        <taxon>Bacteria</taxon>
        <taxon>Pseudomonadati</taxon>
        <taxon>Pseudomonadota</taxon>
        <taxon>Alphaproteobacteria</taxon>
        <taxon>Caulobacterales</taxon>
        <taxon>Caulobacteraceae</taxon>
        <taxon>Phenylobacterium</taxon>
    </lineage>
</organism>
<dbReference type="AlphaFoldDB" id="A0A974SAK2"/>
<keyword evidence="2" id="KW-0732">Signal</keyword>
<reference evidence="3" key="1">
    <citation type="submission" date="2021-01" db="EMBL/GenBank/DDBJ databases">
        <title>Genome sequence of Phenylobacterium sp. 20VBR1 isolated from a valley glaceir, Ny-Alesund, Svalbard.</title>
        <authorList>
            <person name="Thomas F.A."/>
            <person name="Krishnan K.P."/>
            <person name="Sinha R.K."/>
        </authorList>
    </citation>
    <scope>NUCLEOTIDE SEQUENCE</scope>
    <source>
        <strain evidence="3">20VBR1</strain>
    </source>
</reference>
<accession>A0A974SAK2</accession>
<feature type="chain" id="PRO_5037133667" evidence="2">
    <location>
        <begin position="22"/>
        <end position="116"/>
    </location>
</feature>
<dbReference type="EMBL" id="CP068570">
    <property type="protein sequence ID" value="QQZ50777.1"/>
    <property type="molecule type" value="Genomic_DNA"/>
</dbReference>